<dbReference type="GO" id="GO:0000981">
    <property type="term" value="F:DNA-binding transcription factor activity, RNA polymerase II-specific"/>
    <property type="evidence" value="ECO:0007669"/>
    <property type="project" value="TreeGrafter"/>
</dbReference>
<evidence type="ECO:0000256" key="4">
    <source>
        <dbReference type="ARBA" id="ARBA00023163"/>
    </source>
</evidence>
<dbReference type="Gene3D" id="6.10.20.40">
    <property type="entry name" value="TEA/ATTS domain"/>
    <property type="match status" value="1"/>
</dbReference>
<dbReference type="PRINTS" id="PR00065">
    <property type="entry name" value="TEADOMAIN"/>
</dbReference>
<dbReference type="SMART" id="SM00426">
    <property type="entry name" value="TEA"/>
    <property type="match status" value="1"/>
</dbReference>
<evidence type="ECO:0000259" key="8">
    <source>
        <dbReference type="PROSITE" id="PS51088"/>
    </source>
</evidence>
<feature type="DNA-binding region" description="TEA" evidence="6">
    <location>
        <begin position="85"/>
        <end position="159"/>
    </location>
</feature>
<evidence type="ECO:0000313" key="10">
    <source>
        <dbReference type="Proteomes" id="UP000738402"/>
    </source>
</evidence>
<comment type="caution">
    <text evidence="9">The sequence shown here is derived from an EMBL/GenBank/DDBJ whole genome shotgun (WGS) entry which is preliminary data.</text>
</comment>
<dbReference type="InterPro" id="IPR000818">
    <property type="entry name" value="TEA/ATTS_dom"/>
</dbReference>
<sequence>MFETPLPPRKSAFPTPPSTQNRPGTYSGDAGLPDVGLNQFADDSFHESELRVGQNLLNADDSPVSRKRRLEEPQSEQPSKLRAGSEKEQEKWPQDVEEAFEQALRIIPKHGLHKIKINGRACGRNELISDYIYAKTGKVRSRKQVSSHIQVVKNIKKRPELTKLILEGPPCDEETKRLFDQEFSRISMAKMAAADKSPGSLKVQTIRYPLTPIHPNNSVQRQQLSLADLFRIDLTLKKFIMNYVDFEEPENSHKFTSLSEDYYQPPLRIRTNADLSHRFPQLFELIDQIKAQTPSSPSTQMHSTLPPVPLLHAMVKMVAPAENHDTSAGHFNVNSSLQLHGIPATDRKYVCLTLIYSYGRTIVTTLEKLETKVVRKQGPHKDVALEIRLGTNYWADFFASIRRLMRAPETKDIRKDLLTRAVKGITMKQVIVNVNDENELVAETKPRISLDHVRKDNVRAIILWEFLKVDDYNEAKTTIRRLHLPLREPAQAVQLPEPEPEPEPEPSLHHDINFSHALPDFHEADPFLSLNTLNNNDTQLDENYSYLW</sequence>
<dbReference type="Proteomes" id="UP000738402">
    <property type="component" value="Unassembled WGS sequence"/>
</dbReference>
<dbReference type="GO" id="GO:0005667">
    <property type="term" value="C:transcription regulator complex"/>
    <property type="evidence" value="ECO:0007669"/>
    <property type="project" value="TreeGrafter"/>
</dbReference>
<keyword evidence="3" id="KW-0805">Transcription regulation</keyword>
<evidence type="ECO:0000256" key="3">
    <source>
        <dbReference type="ARBA" id="ARBA00023015"/>
    </source>
</evidence>
<feature type="region of interest" description="Disordered" evidence="7">
    <location>
        <begin position="1"/>
        <end position="92"/>
    </location>
</feature>
<feature type="domain" description="TEA" evidence="8">
    <location>
        <begin position="85"/>
        <end position="159"/>
    </location>
</feature>
<dbReference type="Pfam" id="PF01285">
    <property type="entry name" value="TEA"/>
    <property type="match status" value="1"/>
</dbReference>
<dbReference type="InterPro" id="IPR050937">
    <property type="entry name" value="TEC1_TEAD_TF"/>
</dbReference>
<evidence type="ECO:0000256" key="1">
    <source>
        <dbReference type="ARBA" id="ARBA00004123"/>
    </source>
</evidence>
<dbReference type="GO" id="GO:0005634">
    <property type="term" value="C:nucleus"/>
    <property type="evidence" value="ECO:0007669"/>
    <property type="project" value="UniProtKB-SubCell"/>
</dbReference>
<dbReference type="AlphaFoldDB" id="A0AAN6D0V5"/>
<gene>
    <name evidence="9" type="ORF">KL933_005150</name>
</gene>
<accession>A0AAN6D0V5</accession>
<organism evidence="9 10">
    <name type="scientific">Ogataea haglerorum</name>
    <dbReference type="NCBI Taxonomy" id="1937702"/>
    <lineage>
        <taxon>Eukaryota</taxon>
        <taxon>Fungi</taxon>
        <taxon>Dikarya</taxon>
        <taxon>Ascomycota</taxon>
        <taxon>Saccharomycotina</taxon>
        <taxon>Pichiomycetes</taxon>
        <taxon>Pichiales</taxon>
        <taxon>Pichiaceae</taxon>
        <taxon>Ogataea</taxon>
    </lineage>
</organism>
<dbReference type="InterPro" id="IPR038096">
    <property type="entry name" value="TEA/ATTS_sf"/>
</dbReference>
<keyword evidence="5" id="KW-0539">Nucleus</keyword>
<comment type="similarity">
    <text evidence="2">Belongs to the TEC1 family.</text>
</comment>
<feature type="region of interest" description="Disordered" evidence="7">
    <location>
        <begin position="493"/>
        <end position="512"/>
    </location>
</feature>
<dbReference type="GO" id="GO:0000978">
    <property type="term" value="F:RNA polymerase II cis-regulatory region sequence-specific DNA binding"/>
    <property type="evidence" value="ECO:0007669"/>
    <property type="project" value="TreeGrafter"/>
</dbReference>
<evidence type="ECO:0000256" key="5">
    <source>
        <dbReference type="ARBA" id="ARBA00023242"/>
    </source>
</evidence>
<evidence type="ECO:0000256" key="2">
    <source>
        <dbReference type="ARBA" id="ARBA00008421"/>
    </source>
</evidence>
<name>A0AAN6D0V5_9ASCO</name>
<evidence type="ECO:0000313" key="9">
    <source>
        <dbReference type="EMBL" id="KAG7724007.1"/>
    </source>
</evidence>
<proteinExistence type="inferred from homology"/>
<evidence type="ECO:0000256" key="6">
    <source>
        <dbReference type="PROSITE-ProRule" id="PRU00505"/>
    </source>
</evidence>
<dbReference type="PANTHER" id="PTHR11834:SF0">
    <property type="entry name" value="PROTEIN SCALLOPED"/>
    <property type="match status" value="1"/>
</dbReference>
<protein>
    <recommendedName>
        <fullName evidence="8">TEA domain-containing protein</fullName>
    </recommendedName>
</protein>
<evidence type="ECO:0000256" key="7">
    <source>
        <dbReference type="SAM" id="MobiDB-lite"/>
    </source>
</evidence>
<feature type="compositionally biased region" description="Basic and acidic residues" evidence="7">
    <location>
        <begin position="83"/>
        <end position="92"/>
    </location>
</feature>
<comment type="subcellular location">
    <subcellularLocation>
        <location evidence="1">Nucleus</location>
    </subcellularLocation>
</comment>
<reference evidence="9" key="1">
    <citation type="journal article" date="2021" name="G3 (Bethesda)">
        <title>Genomic diversity, chromosomal rearrangements, and interspecies hybridization in the ogataea polymorpha species complex.</title>
        <authorList>
            <person name="Hanson S.J."/>
            <person name="Cinneide E.O."/>
            <person name="Salzberg L.I."/>
            <person name="Wolfe K.H."/>
            <person name="McGowan J."/>
            <person name="Fitzpatrick D.A."/>
            <person name="Matlin K."/>
        </authorList>
    </citation>
    <scope>NUCLEOTIDE SEQUENCE</scope>
    <source>
        <strain evidence="9">83-405-1</strain>
    </source>
</reference>
<keyword evidence="4" id="KW-0804">Transcription</keyword>
<dbReference type="EMBL" id="JAHLUH010000020">
    <property type="protein sequence ID" value="KAG7724007.1"/>
    <property type="molecule type" value="Genomic_DNA"/>
</dbReference>
<dbReference type="PANTHER" id="PTHR11834">
    <property type="entry name" value="TRANSCRIPTIONAL ENHANCER FACTOR TEF RELATED"/>
    <property type="match status" value="1"/>
</dbReference>
<dbReference type="PROSITE" id="PS51088">
    <property type="entry name" value="TEA_2"/>
    <property type="match status" value="1"/>
</dbReference>